<accession>A0A2Z5R1R0</accession>
<keyword evidence="12" id="KW-0902">Two-component regulatory system</keyword>
<keyword evidence="4" id="KW-1003">Cell membrane</keyword>
<dbReference type="PROSITE" id="PS50109">
    <property type="entry name" value="HIS_KIN"/>
    <property type="match status" value="1"/>
</dbReference>
<evidence type="ECO:0000256" key="13">
    <source>
        <dbReference type="ARBA" id="ARBA00023136"/>
    </source>
</evidence>
<dbReference type="InterPro" id="IPR004358">
    <property type="entry name" value="Sig_transdc_His_kin-like_C"/>
</dbReference>
<comment type="catalytic activity">
    <reaction evidence="1">
        <text>ATP + protein L-histidine = ADP + protein N-phospho-L-histidine.</text>
        <dbReference type="EC" id="2.7.13.3"/>
    </reaction>
</comment>
<dbReference type="CDD" id="cd06225">
    <property type="entry name" value="HAMP"/>
    <property type="match status" value="1"/>
</dbReference>
<evidence type="ECO:0000256" key="3">
    <source>
        <dbReference type="ARBA" id="ARBA00012438"/>
    </source>
</evidence>
<feature type="compositionally biased region" description="Basic residues" evidence="15">
    <location>
        <begin position="34"/>
        <end position="43"/>
    </location>
</feature>
<dbReference type="SMART" id="SM00304">
    <property type="entry name" value="HAMP"/>
    <property type="match status" value="1"/>
</dbReference>
<feature type="region of interest" description="Disordered" evidence="15">
    <location>
        <begin position="568"/>
        <end position="591"/>
    </location>
</feature>
<feature type="transmembrane region" description="Helical" evidence="16">
    <location>
        <begin position="236"/>
        <end position="256"/>
    </location>
</feature>
<dbReference type="EC" id="2.7.13.3" evidence="3"/>
<evidence type="ECO:0000256" key="6">
    <source>
        <dbReference type="ARBA" id="ARBA00022679"/>
    </source>
</evidence>
<evidence type="ECO:0000256" key="14">
    <source>
        <dbReference type="ARBA" id="ARBA00035305"/>
    </source>
</evidence>
<keyword evidence="5" id="KW-0597">Phosphoprotein</keyword>
<evidence type="ECO:0000256" key="4">
    <source>
        <dbReference type="ARBA" id="ARBA00022475"/>
    </source>
</evidence>
<dbReference type="AlphaFoldDB" id="A0A2Z5R1R0"/>
<organism evidence="17 18">
    <name type="scientific">Rothia aeria</name>
    <dbReference type="NCBI Taxonomy" id="172042"/>
    <lineage>
        <taxon>Bacteria</taxon>
        <taxon>Bacillati</taxon>
        <taxon>Actinomycetota</taxon>
        <taxon>Actinomycetes</taxon>
        <taxon>Micrococcales</taxon>
        <taxon>Micrococcaceae</taxon>
        <taxon>Rothia</taxon>
    </lineage>
</organism>
<keyword evidence="7 16" id="KW-0812">Transmembrane</keyword>
<evidence type="ECO:0000256" key="12">
    <source>
        <dbReference type="ARBA" id="ARBA00023012"/>
    </source>
</evidence>
<dbReference type="InterPro" id="IPR003660">
    <property type="entry name" value="HAMP_dom"/>
</dbReference>
<feature type="transmembrane region" description="Helical" evidence="16">
    <location>
        <begin position="59"/>
        <end position="80"/>
    </location>
</feature>
<dbReference type="FunFam" id="1.10.287.130:FF:000010">
    <property type="entry name" value="Two-component sensor histidine kinase"/>
    <property type="match status" value="1"/>
</dbReference>
<dbReference type="GO" id="GO:0000155">
    <property type="term" value="F:phosphorelay sensor kinase activity"/>
    <property type="evidence" value="ECO:0007669"/>
    <property type="project" value="InterPro"/>
</dbReference>
<dbReference type="GO" id="GO:0005524">
    <property type="term" value="F:ATP binding"/>
    <property type="evidence" value="ECO:0007669"/>
    <property type="project" value="UniProtKB-KW"/>
</dbReference>
<sequence length="591" mass="65434">MSVYTTNAEAPPHQPQGNTGEAASLPYEQQHTGEKKKKKRRRVSPIRAMRNLWERSLQFRSLSSAGILMIMAFILVGSSLSNQIATSLFENKKTQALEESNKGFVNVQSVLDSSEARSDSEINRDVRRYLPLMDAGGDDKRQWILLPLNGQTKRGFVPEQSSDSALTSSAIPASLRDTVRDNQGIYWQTENVTVGDQTYPALIVGTSITIPQNPNYGLFAVYDLRDSANTITHINFVLSIGFIALLLVVLSIVWVVTRMVVRPITQTAITSEKLAAGDLDQRVSVDGKHQAARLGISFNKMADSLQQQIVQLERLSTLQQRFVSDVSHELRTPLSTVKLSTELLYDGRENFTPVQSRSVELLHNQVGRFQDLLADLLEISRFDAGSALPNIDTHDFMRILVDVLEEALPHLERTGTKLNIHTSQQQIMVDVDRVRIERVLRNLLFNAIEHGESKPIDVYIATSETALGVTVRDHGIGLSDEEATQVFNRFWRADTSRKRTLGGTGLGLSITAEDVRLHSGTIEAWGIKGRGASFRLTLPLVHGQQMGPSPVLLTGEPEYMPVRGAMAGNTLPAASRPAAEESEQPFNPPVQ</sequence>
<dbReference type="Pfam" id="PF00672">
    <property type="entry name" value="HAMP"/>
    <property type="match status" value="1"/>
</dbReference>
<keyword evidence="13 16" id="KW-0472">Membrane</keyword>
<dbReference type="InterPro" id="IPR003594">
    <property type="entry name" value="HATPase_dom"/>
</dbReference>
<evidence type="ECO:0000256" key="7">
    <source>
        <dbReference type="ARBA" id="ARBA00022692"/>
    </source>
</evidence>
<dbReference type="InterPro" id="IPR050736">
    <property type="entry name" value="Sensor_HK_Regulatory"/>
</dbReference>
<dbReference type="InterPro" id="IPR036890">
    <property type="entry name" value="HATPase_C_sf"/>
</dbReference>
<dbReference type="RefSeq" id="WP_128087953.1">
    <property type="nucleotide sequence ID" value="NZ_CBDEQU010000059.1"/>
</dbReference>
<dbReference type="PANTHER" id="PTHR43711">
    <property type="entry name" value="TWO-COMPONENT HISTIDINE KINASE"/>
    <property type="match status" value="1"/>
</dbReference>
<dbReference type="InterPro" id="IPR036097">
    <property type="entry name" value="HisK_dim/P_sf"/>
</dbReference>
<dbReference type="PANTHER" id="PTHR43711:SF1">
    <property type="entry name" value="HISTIDINE KINASE 1"/>
    <property type="match status" value="1"/>
</dbReference>
<evidence type="ECO:0000256" key="2">
    <source>
        <dbReference type="ARBA" id="ARBA00004651"/>
    </source>
</evidence>
<dbReference type="SUPFAM" id="SSF55874">
    <property type="entry name" value="ATPase domain of HSP90 chaperone/DNA topoisomerase II/histidine kinase"/>
    <property type="match status" value="1"/>
</dbReference>
<dbReference type="KEGG" id="raj:RA11412_2303"/>
<keyword evidence="8" id="KW-0547">Nucleotide-binding</keyword>
<evidence type="ECO:0000313" key="18">
    <source>
        <dbReference type="Proteomes" id="UP000250241"/>
    </source>
</evidence>
<protein>
    <recommendedName>
        <fullName evidence="14">Sensor histidine kinase MtrB</fullName>
        <ecNumber evidence="3">2.7.13.3</ecNumber>
    </recommendedName>
</protein>
<keyword evidence="10" id="KW-0067">ATP-binding</keyword>
<dbReference type="FunFam" id="3.30.565.10:FF:000013">
    <property type="entry name" value="Two-component sensor histidine kinase"/>
    <property type="match status" value="1"/>
</dbReference>
<dbReference type="Gene3D" id="3.30.565.10">
    <property type="entry name" value="Histidine kinase-like ATPase, C-terminal domain"/>
    <property type="match status" value="1"/>
</dbReference>
<evidence type="ECO:0000256" key="1">
    <source>
        <dbReference type="ARBA" id="ARBA00000085"/>
    </source>
</evidence>
<keyword evidence="11 16" id="KW-1133">Transmembrane helix</keyword>
<dbReference type="Proteomes" id="UP000250241">
    <property type="component" value="Chromosome"/>
</dbReference>
<dbReference type="Gene3D" id="6.10.340.10">
    <property type="match status" value="1"/>
</dbReference>
<evidence type="ECO:0000256" key="10">
    <source>
        <dbReference type="ARBA" id="ARBA00022840"/>
    </source>
</evidence>
<dbReference type="PROSITE" id="PS50885">
    <property type="entry name" value="HAMP"/>
    <property type="match status" value="1"/>
</dbReference>
<keyword evidence="6" id="KW-0808">Transferase</keyword>
<proteinExistence type="predicted"/>
<reference evidence="17 18" key="1">
    <citation type="submission" date="2016-10" db="EMBL/GenBank/DDBJ databases">
        <title>Genome sequence of Rothia aeria strain JCM11412.</title>
        <authorList>
            <person name="Nambu T."/>
        </authorList>
    </citation>
    <scope>NUCLEOTIDE SEQUENCE [LARGE SCALE GENOMIC DNA]</scope>
    <source>
        <strain evidence="17 18">JCM 11412</strain>
    </source>
</reference>
<comment type="subcellular location">
    <subcellularLocation>
        <location evidence="2">Cell membrane</location>
        <topology evidence="2">Multi-pass membrane protein</topology>
    </subcellularLocation>
</comment>
<gene>
    <name evidence="17" type="ORF">RA11412_2303</name>
</gene>
<evidence type="ECO:0000256" key="11">
    <source>
        <dbReference type="ARBA" id="ARBA00022989"/>
    </source>
</evidence>
<dbReference type="SUPFAM" id="SSF47384">
    <property type="entry name" value="Homodimeric domain of signal transducing histidine kinase"/>
    <property type="match status" value="1"/>
</dbReference>
<keyword evidence="18" id="KW-1185">Reference proteome</keyword>
<evidence type="ECO:0000256" key="9">
    <source>
        <dbReference type="ARBA" id="ARBA00022777"/>
    </source>
</evidence>
<evidence type="ECO:0000256" key="15">
    <source>
        <dbReference type="SAM" id="MobiDB-lite"/>
    </source>
</evidence>
<dbReference type="InterPro" id="IPR047669">
    <property type="entry name" value="MtrAB_MtrB"/>
</dbReference>
<dbReference type="GO" id="GO:0005886">
    <property type="term" value="C:plasma membrane"/>
    <property type="evidence" value="ECO:0007669"/>
    <property type="project" value="UniProtKB-SubCell"/>
</dbReference>
<evidence type="ECO:0000256" key="5">
    <source>
        <dbReference type="ARBA" id="ARBA00022553"/>
    </source>
</evidence>
<dbReference type="Pfam" id="PF02518">
    <property type="entry name" value="HATPase_c"/>
    <property type="match status" value="1"/>
</dbReference>
<evidence type="ECO:0000256" key="16">
    <source>
        <dbReference type="SAM" id="Phobius"/>
    </source>
</evidence>
<dbReference type="SMART" id="SM00387">
    <property type="entry name" value="HATPase_c"/>
    <property type="match status" value="1"/>
</dbReference>
<dbReference type="InterPro" id="IPR005467">
    <property type="entry name" value="His_kinase_dom"/>
</dbReference>
<feature type="region of interest" description="Disordered" evidence="15">
    <location>
        <begin position="1"/>
        <end position="43"/>
    </location>
</feature>
<dbReference type="CDD" id="cd00082">
    <property type="entry name" value="HisKA"/>
    <property type="match status" value="1"/>
</dbReference>
<dbReference type="SMART" id="SM00388">
    <property type="entry name" value="HisKA"/>
    <property type="match status" value="1"/>
</dbReference>
<evidence type="ECO:0000256" key="8">
    <source>
        <dbReference type="ARBA" id="ARBA00022741"/>
    </source>
</evidence>
<name>A0A2Z5R1R0_9MICC</name>
<dbReference type="EMBL" id="AP017895">
    <property type="protein sequence ID" value="BAV88602.1"/>
    <property type="molecule type" value="Genomic_DNA"/>
</dbReference>
<dbReference type="SUPFAM" id="SSF158472">
    <property type="entry name" value="HAMP domain-like"/>
    <property type="match status" value="1"/>
</dbReference>
<dbReference type="Pfam" id="PF00512">
    <property type="entry name" value="HisKA"/>
    <property type="match status" value="1"/>
</dbReference>
<keyword evidence="9 17" id="KW-0418">Kinase</keyword>
<dbReference type="GeneID" id="93862649"/>
<dbReference type="PRINTS" id="PR00344">
    <property type="entry name" value="BCTRLSENSOR"/>
</dbReference>
<dbReference type="InterPro" id="IPR003661">
    <property type="entry name" value="HisK_dim/P_dom"/>
</dbReference>
<dbReference type="NCBIfam" id="NF040691">
    <property type="entry name" value="MtrAB_MtrB"/>
    <property type="match status" value="1"/>
</dbReference>
<dbReference type="Gene3D" id="1.10.287.130">
    <property type="match status" value="1"/>
</dbReference>
<evidence type="ECO:0000313" key="17">
    <source>
        <dbReference type="EMBL" id="BAV88602.1"/>
    </source>
</evidence>